<keyword evidence="9" id="KW-0808">Transferase</keyword>
<evidence type="ECO:0000256" key="1">
    <source>
        <dbReference type="ARBA" id="ARBA00000063"/>
    </source>
</evidence>
<keyword evidence="7" id="KW-0963">Cytoplasm</keyword>
<evidence type="ECO:0000256" key="7">
    <source>
        <dbReference type="ARBA" id="ARBA00022490"/>
    </source>
</evidence>
<evidence type="ECO:0000256" key="2">
    <source>
        <dbReference type="ARBA" id="ARBA00003049"/>
    </source>
</evidence>
<comment type="subcellular location">
    <subcellularLocation>
        <location evidence="3">Cytoplasm</location>
    </subcellularLocation>
</comment>
<reference evidence="15 16" key="1">
    <citation type="submission" date="2020-04" db="EMBL/GenBank/DDBJ databases">
        <title>Perkinsus chesapeaki whole genome sequence.</title>
        <authorList>
            <person name="Bogema D.R."/>
        </authorList>
    </citation>
    <scope>NUCLEOTIDE SEQUENCE [LARGE SCALE GENOMIC DNA]</scope>
    <source>
        <strain evidence="15">ATCC PRA-425</strain>
    </source>
</reference>
<evidence type="ECO:0000256" key="5">
    <source>
        <dbReference type="ARBA" id="ARBA00012507"/>
    </source>
</evidence>
<dbReference type="SUPFAM" id="SSF54197">
    <property type="entry name" value="HIT-like"/>
    <property type="match status" value="1"/>
</dbReference>
<evidence type="ECO:0000256" key="11">
    <source>
        <dbReference type="ARBA" id="ARBA00022741"/>
    </source>
</evidence>
<dbReference type="EC" id="2.7.7.78" evidence="5"/>
<evidence type="ECO:0000259" key="14">
    <source>
        <dbReference type="Pfam" id="PF26217"/>
    </source>
</evidence>
<dbReference type="AlphaFoldDB" id="A0A7J6MUM8"/>
<dbReference type="OrthoDB" id="445236at2759"/>
<dbReference type="GO" id="GO:0000166">
    <property type="term" value="F:nucleotide binding"/>
    <property type="evidence" value="ECO:0007669"/>
    <property type="project" value="UniProtKB-KW"/>
</dbReference>
<dbReference type="GO" id="GO:0006006">
    <property type="term" value="P:glucose metabolic process"/>
    <property type="evidence" value="ECO:0007669"/>
    <property type="project" value="TreeGrafter"/>
</dbReference>
<evidence type="ECO:0000256" key="10">
    <source>
        <dbReference type="ARBA" id="ARBA00022695"/>
    </source>
</evidence>
<dbReference type="InterPro" id="IPR058865">
    <property type="entry name" value="GDPGP1_C"/>
</dbReference>
<dbReference type="EMBL" id="JAAPAO010000060">
    <property type="protein sequence ID" value="KAF4674611.1"/>
    <property type="molecule type" value="Genomic_DNA"/>
</dbReference>
<keyword evidence="8" id="KW-0344">Guanine-nucleotide releasing factor</keyword>
<dbReference type="Pfam" id="PF26216">
    <property type="entry name" value="GDPGP1_C"/>
    <property type="match status" value="1"/>
</dbReference>
<evidence type="ECO:0000256" key="9">
    <source>
        <dbReference type="ARBA" id="ARBA00022679"/>
    </source>
</evidence>
<dbReference type="InterPro" id="IPR036265">
    <property type="entry name" value="HIT-like_sf"/>
</dbReference>
<dbReference type="PANTHER" id="PTHR20884">
    <property type="entry name" value="GDP-D-GLUCOSE PHOSPHORYLASE 1"/>
    <property type="match status" value="1"/>
</dbReference>
<dbReference type="Proteomes" id="UP000591131">
    <property type="component" value="Unassembled WGS sequence"/>
</dbReference>
<feature type="domain" description="GDPGP1-like N-terminal" evidence="14">
    <location>
        <begin position="31"/>
        <end position="131"/>
    </location>
</feature>
<dbReference type="GO" id="GO:0005085">
    <property type="term" value="F:guanyl-nucleotide exchange factor activity"/>
    <property type="evidence" value="ECO:0007669"/>
    <property type="project" value="UniProtKB-KW"/>
</dbReference>
<evidence type="ECO:0000256" key="4">
    <source>
        <dbReference type="ARBA" id="ARBA00006451"/>
    </source>
</evidence>
<evidence type="ECO:0000259" key="13">
    <source>
        <dbReference type="Pfam" id="PF26216"/>
    </source>
</evidence>
<dbReference type="GO" id="GO:0005737">
    <property type="term" value="C:cytoplasm"/>
    <property type="evidence" value="ECO:0007669"/>
    <property type="project" value="UniProtKB-SubCell"/>
</dbReference>
<comment type="caution">
    <text evidence="15">The sequence shown here is derived from an EMBL/GenBank/DDBJ whole genome shotgun (WGS) entry which is preliminary data.</text>
</comment>
<dbReference type="Pfam" id="PF26217">
    <property type="entry name" value="GDPGP1_N"/>
    <property type="match status" value="1"/>
</dbReference>
<dbReference type="GO" id="GO:0080048">
    <property type="term" value="F:GDP-D-glucose phosphorylase activity"/>
    <property type="evidence" value="ECO:0007669"/>
    <property type="project" value="UniProtKB-EC"/>
</dbReference>
<keyword evidence="16" id="KW-1185">Reference proteome</keyword>
<gene>
    <name evidence="15" type="primary">GDPGP1</name>
    <name evidence="15" type="ORF">FOL47_009002</name>
</gene>
<dbReference type="InterPro" id="IPR026506">
    <property type="entry name" value="GDPGP"/>
</dbReference>
<dbReference type="PANTHER" id="PTHR20884:SF8">
    <property type="entry name" value="GDP-D-GLUCOSE PHOSPHORYLASE 1"/>
    <property type="match status" value="1"/>
</dbReference>
<organism evidence="15 16">
    <name type="scientific">Perkinsus chesapeaki</name>
    <name type="common">Clam parasite</name>
    <name type="synonym">Perkinsus andrewsi</name>
    <dbReference type="NCBI Taxonomy" id="330153"/>
    <lineage>
        <taxon>Eukaryota</taxon>
        <taxon>Sar</taxon>
        <taxon>Alveolata</taxon>
        <taxon>Perkinsozoa</taxon>
        <taxon>Perkinsea</taxon>
        <taxon>Perkinsida</taxon>
        <taxon>Perkinsidae</taxon>
        <taxon>Perkinsus</taxon>
    </lineage>
</organism>
<dbReference type="GO" id="GO:0016787">
    <property type="term" value="F:hydrolase activity"/>
    <property type="evidence" value="ECO:0007669"/>
    <property type="project" value="UniProtKB-KW"/>
</dbReference>
<keyword evidence="10" id="KW-0548">Nucleotidyltransferase</keyword>
<evidence type="ECO:0000256" key="12">
    <source>
        <dbReference type="ARBA" id="ARBA00022801"/>
    </source>
</evidence>
<proteinExistence type="inferred from homology"/>
<dbReference type="InterPro" id="IPR058866">
    <property type="entry name" value="GDPGP1_N"/>
</dbReference>
<evidence type="ECO:0000256" key="8">
    <source>
        <dbReference type="ARBA" id="ARBA00022658"/>
    </source>
</evidence>
<evidence type="ECO:0000313" key="15">
    <source>
        <dbReference type="EMBL" id="KAF4674611.1"/>
    </source>
</evidence>
<evidence type="ECO:0000256" key="3">
    <source>
        <dbReference type="ARBA" id="ARBA00004496"/>
    </source>
</evidence>
<feature type="domain" description="GDPGP1-like C-terminal" evidence="13">
    <location>
        <begin position="171"/>
        <end position="295"/>
    </location>
</feature>
<comment type="function">
    <text evidence="2">Specific and highly efficient GDP-D-glucose phosphorylase regulating the levels of GDP-D-glucose in cells.</text>
</comment>
<name>A0A7J6MUM8_PERCH</name>
<protein>
    <recommendedName>
        <fullName evidence="6">GDP-D-glucose phosphorylase 1</fullName>
        <ecNumber evidence="5">2.7.7.78</ecNumber>
    </recommendedName>
</protein>
<evidence type="ECO:0000256" key="6">
    <source>
        <dbReference type="ARBA" id="ARBA00018857"/>
    </source>
</evidence>
<comment type="similarity">
    <text evidence="4">Belongs to the GDPGP1 family.</text>
</comment>
<evidence type="ECO:0000313" key="16">
    <source>
        <dbReference type="Proteomes" id="UP000591131"/>
    </source>
</evidence>
<keyword evidence="11" id="KW-0547">Nucleotide-binding</keyword>
<accession>A0A7J6MUM8</accession>
<keyword evidence="12" id="KW-0378">Hydrolase</keyword>
<sequence length="319" mass="35484">MNFFKGIHLSRTNLKRKTTNEGPKRRSAGQSLTYRPFDNSEFNFTKVADDELIGTFGSGAHAVLVNVSPLAYGHCLLCPNYKDCRPQILSLDALSAAVAFQRSANGERSDMQVTFNSLGAWASVNHLHFHVFWPAGRHPSHSETAGELEGRILDSGGRLILLEQPLFGKMPIELAAPKRVLAKFEYLTLEELDYPAYTFRVTAVGEDGVNLMAAGIWSVVWVLLRLDIPHNIVLSQRATVAFVTPRQPQMISFMQEGFSDGAGLHIACAELGGYIICFDQETYECLTEEDVVRIFGRDINLEDPRMVEEVVASFNRCAV</sequence>
<comment type="catalytic activity">
    <reaction evidence="1">
        <text>GDP-alpha-D-glucose + phosphate = alpha-D-glucose 1-phosphate + GDP + H(+)</text>
        <dbReference type="Rhea" id="RHEA:30387"/>
        <dbReference type="ChEBI" id="CHEBI:15378"/>
        <dbReference type="ChEBI" id="CHEBI:43474"/>
        <dbReference type="ChEBI" id="CHEBI:58189"/>
        <dbReference type="ChEBI" id="CHEBI:58601"/>
        <dbReference type="ChEBI" id="CHEBI:62230"/>
        <dbReference type="EC" id="2.7.7.78"/>
    </reaction>
</comment>